<evidence type="ECO:0000313" key="3">
    <source>
        <dbReference type="Proteomes" id="UP000000768"/>
    </source>
</evidence>
<dbReference type="InParanoid" id="A0A1W0W125"/>
<accession>A0A1W0W125</accession>
<evidence type="ECO:0000313" key="2">
    <source>
        <dbReference type="EMBL" id="OQU88045.1"/>
    </source>
</evidence>
<dbReference type="Gramene" id="OQU88045">
    <property type="protein sequence ID" value="OQU88045"/>
    <property type="gene ID" value="SORBI_3003G390000"/>
</dbReference>
<gene>
    <name evidence="2" type="ORF">SORBI_3003G390000</name>
</gene>
<reference evidence="2 3" key="1">
    <citation type="journal article" date="2009" name="Nature">
        <title>The Sorghum bicolor genome and the diversification of grasses.</title>
        <authorList>
            <person name="Paterson A.H."/>
            <person name="Bowers J.E."/>
            <person name="Bruggmann R."/>
            <person name="Dubchak I."/>
            <person name="Grimwood J."/>
            <person name="Gundlach H."/>
            <person name="Haberer G."/>
            <person name="Hellsten U."/>
            <person name="Mitros T."/>
            <person name="Poliakov A."/>
            <person name="Schmutz J."/>
            <person name="Spannagl M."/>
            <person name="Tang H."/>
            <person name="Wang X."/>
            <person name="Wicker T."/>
            <person name="Bharti A.K."/>
            <person name="Chapman J."/>
            <person name="Feltus F.A."/>
            <person name="Gowik U."/>
            <person name="Grigoriev I.V."/>
            <person name="Lyons E."/>
            <person name="Maher C.A."/>
            <person name="Martis M."/>
            <person name="Narechania A."/>
            <person name="Otillar R.P."/>
            <person name="Penning B.W."/>
            <person name="Salamov A.A."/>
            <person name="Wang Y."/>
            <person name="Zhang L."/>
            <person name="Carpita N.C."/>
            <person name="Freeling M."/>
            <person name="Gingle A.R."/>
            <person name="Hash C.T."/>
            <person name="Keller B."/>
            <person name="Klein P."/>
            <person name="Kresovich S."/>
            <person name="McCann M.C."/>
            <person name="Ming R."/>
            <person name="Peterson D.G."/>
            <person name="Mehboob-ur-Rahman"/>
            <person name="Ware D."/>
            <person name="Westhoff P."/>
            <person name="Mayer K.F."/>
            <person name="Messing J."/>
            <person name="Rokhsar D.S."/>
        </authorList>
    </citation>
    <scope>NUCLEOTIDE SEQUENCE [LARGE SCALE GENOMIC DNA]</scope>
    <source>
        <strain evidence="3">cv. BTx623</strain>
    </source>
</reference>
<feature type="region of interest" description="Disordered" evidence="1">
    <location>
        <begin position="134"/>
        <end position="178"/>
    </location>
</feature>
<protein>
    <submittedName>
        <fullName evidence="2">Uncharacterized protein</fullName>
    </submittedName>
</protein>
<reference evidence="3" key="2">
    <citation type="journal article" date="2018" name="Plant J.">
        <title>The Sorghum bicolor reference genome: improved assembly, gene annotations, a transcriptome atlas, and signatures of genome organization.</title>
        <authorList>
            <person name="McCormick R.F."/>
            <person name="Truong S.K."/>
            <person name="Sreedasyam A."/>
            <person name="Jenkins J."/>
            <person name="Shu S."/>
            <person name="Sims D."/>
            <person name="Kennedy M."/>
            <person name="Amirebrahimi M."/>
            <person name="Weers B.D."/>
            <person name="McKinley B."/>
            <person name="Mattison A."/>
            <person name="Morishige D.T."/>
            <person name="Grimwood J."/>
            <person name="Schmutz J."/>
            <person name="Mullet J.E."/>
        </authorList>
    </citation>
    <scope>NUCLEOTIDE SEQUENCE [LARGE SCALE GENOMIC DNA]</scope>
    <source>
        <strain evidence="3">cv. BTx623</strain>
    </source>
</reference>
<organism evidence="2 3">
    <name type="scientific">Sorghum bicolor</name>
    <name type="common">Sorghum</name>
    <name type="synonym">Sorghum vulgare</name>
    <dbReference type="NCBI Taxonomy" id="4558"/>
    <lineage>
        <taxon>Eukaryota</taxon>
        <taxon>Viridiplantae</taxon>
        <taxon>Streptophyta</taxon>
        <taxon>Embryophyta</taxon>
        <taxon>Tracheophyta</taxon>
        <taxon>Spermatophyta</taxon>
        <taxon>Magnoliopsida</taxon>
        <taxon>Liliopsida</taxon>
        <taxon>Poales</taxon>
        <taxon>Poaceae</taxon>
        <taxon>PACMAD clade</taxon>
        <taxon>Panicoideae</taxon>
        <taxon>Andropogonodae</taxon>
        <taxon>Andropogoneae</taxon>
        <taxon>Sorghinae</taxon>
        <taxon>Sorghum</taxon>
    </lineage>
</organism>
<dbReference type="AlphaFoldDB" id="A0A1W0W125"/>
<proteinExistence type="predicted"/>
<name>A0A1W0W125_SORBI</name>
<evidence type="ECO:0000256" key="1">
    <source>
        <dbReference type="SAM" id="MobiDB-lite"/>
    </source>
</evidence>
<feature type="compositionally biased region" description="Basic residues" evidence="1">
    <location>
        <begin position="147"/>
        <end position="156"/>
    </location>
</feature>
<sequence length="178" mass="19724">MSRWVSRSIHLRRLLPTLDEAASEGTHVDLQDLLRRLTFGNICGEDGVGGGLPRVPPRAVAVRRGHPLRRAARLVPVRGVQRRGEDLPRQGPGVPADEEHLAVARGQRVEQKMSLTLFMKHGLRMEVQRNRATWPPSSMNSVARARQQGRARRPARTRSVPSVRQDPCCGGDSGNSIL</sequence>
<dbReference type="Proteomes" id="UP000000768">
    <property type="component" value="Chromosome 3"/>
</dbReference>
<dbReference type="STRING" id="4558.A0A1W0W125"/>
<keyword evidence="3" id="KW-1185">Reference proteome</keyword>
<dbReference type="EMBL" id="CM000762">
    <property type="protein sequence ID" value="OQU88045.1"/>
    <property type="molecule type" value="Genomic_DNA"/>
</dbReference>